<dbReference type="RefSeq" id="XP_067058800.1">
    <property type="nucleotide sequence ID" value="XM_067202699.1"/>
</dbReference>
<dbReference type="EMBL" id="JAFHLR010000036">
    <property type="protein sequence ID" value="KAG5465169.1"/>
    <property type="molecule type" value="Genomic_DNA"/>
</dbReference>
<proteinExistence type="predicted"/>
<feature type="compositionally biased region" description="Polar residues" evidence="1">
    <location>
        <begin position="476"/>
        <end position="487"/>
    </location>
</feature>
<evidence type="ECO:0000313" key="3">
    <source>
        <dbReference type="Proteomes" id="UP000674143"/>
    </source>
</evidence>
<feature type="region of interest" description="Disordered" evidence="1">
    <location>
        <begin position="466"/>
        <end position="493"/>
    </location>
</feature>
<feature type="region of interest" description="Disordered" evidence="1">
    <location>
        <begin position="1"/>
        <end position="92"/>
    </location>
</feature>
<evidence type="ECO:0000256" key="1">
    <source>
        <dbReference type="SAM" id="MobiDB-lite"/>
    </source>
</evidence>
<accession>A0A836K6Q8</accession>
<name>A0A836K6Q8_9TRYP</name>
<sequence length="508" mass="56499">MTREVTSTQHSEPAYMSARQRARKNVSGENAARVIMGMDLVSEDAERRPSHGRQRSNVPRNNFSSPIEFFAGPRQPPRQQTGVRRNPNSNQDSVGVMLRDEYFMMDHDANNANARRGARRSSSKYGARGSGSGFSLMAYGLQARRGEGTARQKNALLQNRKSGFANGATSPYRCRDGLTNNCIVTAPEAPWRCGVRITHPQGPMDAPFFEDNDPRPPREVPAVTGKRHVKPPHKDAKMFGQVQPLKEGEEDYEASLPPCHKTSNKANESVDVLNLYCYTPEELNEKPVPYKQLGPRTFCAPDMPPRKPAKIKPINTPAKQEHDVLGTGRWGVPEQPHPRGLARGLCRPPRDTANLFYGGTSDAEETNSSPARDNSSVGRGGTQSVRADARQPRQVDSQRSTSITSSQGPRRVDAKGQSSRAGGPKKREDPVFDENYRPRVKVFRRYSGDVNLLRYYDPCVDPVPAAPPRRPYPRSNMESTLDDSNMPRNHGRARGEFCINSRSTLVIV</sequence>
<organism evidence="2 3">
    <name type="scientific">Leishmania orientalis</name>
    <dbReference type="NCBI Taxonomy" id="2249476"/>
    <lineage>
        <taxon>Eukaryota</taxon>
        <taxon>Discoba</taxon>
        <taxon>Euglenozoa</taxon>
        <taxon>Kinetoplastea</taxon>
        <taxon>Metakinetoplastina</taxon>
        <taxon>Trypanosomatida</taxon>
        <taxon>Trypanosomatidae</taxon>
        <taxon>Leishmaniinae</taxon>
        <taxon>Leishmania</taxon>
    </lineage>
</organism>
<protein>
    <recommendedName>
        <fullName evidence="4">Flagellum targeting protein kharon1</fullName>
    </recommendedName>
</protein>
<comment type="caution">
    <text evidence="2">The sequence shown here is derived from an EMBL/GenBank/DDBJ whole genome shotgun (WGS) entry which is preliminary data.</text>
</comment>
<dbReference type="KEGG" id="loi:92356633"/>
<feature type="compositionally biased region" description="Polar residues" evidence="1">
    <location>
        <begin position="394"/>
        <end position="408"/>
    </location>
</feature>
<dbReference type="AlphaFoldDB" id="A0A836K6Q8"/>
<dbReference type="GeneID" id="92356633"/>
<evidence type="ECO:0000313" key="2">
    <source>
        <dbReference type="EMBL" id="KAG5465169.1"/>
    </source>
</evidence>
<feature type="compositionally biased region" description="Polar residues" evidence="1">
    <location>
        <begin position="77"/>
        <end position="92"/>
    </location>
</feature>
<feature type="compositionally biased region" description="Polar residues" evidence="1">
    <location>
        <begin position="1"/>
        <end position="11"/>
    </location>
</feature>
<evidence type="ECO:0008006" key="4">
    <source>
        <dbReference type="Google" id="ProtNLM"/>
    </source>
</evidence>
<reference evidence="3" key="1">
    <citation type="journal article" date="2021" name="Microbiol. Resour. Announc.">
        <title>LGAAP: Leishmaniinae Genome Assembly and Annotation Pipeline.</title>
        <authorList>
            <person name="Almutairi H."/>
            <person name="Urbaniak M.D."/>
            <person name="Bates M.D."/>
            <person name="Jariyapan N."/>
            <person name="Kwakye-Nuako G."/>
            <person name="Thomaz-Soccol V."/>
            <person name="Al-Salem W.S."/>
            <person name="Dillon R.J."/>
            <person name="Bates P.A."/>
            <person name="Gatherer D."/>
        </authorList>
    </citation>
    <scope>NUCLEOTIDE SEQUENCE [LARGE SCALE GENOMIC DNA]</scope>
</reference>
<feature type="region of interest" description="Disordered" evidence="1">
    <location>
        <begin position="328"/>
        <end position="433"/>
    </location>
</feature>
<keyword evidence="3" id="KW-1185">Reference proteome</keyword>
<gene>
    <name evidence="2" type="ORF">LSCM4_00622</name>
</gene>
<feature type="compositionally biased region" description="Polar residues" evidence="1">
    <location>
        <begin position="55"/>
        <end position="65"/>
    </location>
</feature>
<dbReference type="Proteomes" id="UP000674143">
    <property type="component" value="Unassembled WGS sequence"/>
</dbReference>
<reference evidence="3" key="2">
    <citation type="journal article" date="2021" name="Sci. Data">
        <title>Chromosome-scale genome sequencing, assembly and annotation of six genomes from subfamily Leishmaniinae.</title>
        <authorList>
            <person name="Almutairi H."/>
            <person name="Urbaniak M.D."/>
            <person name="Bates M.D."/>
            <person name="Jariyapan N."/>
            <person name="Kwakye-Nuako G."/>
            <person name="Thomaz Soccol V."/>
            <person name="Al-Salem W.S."/>
            <person name="Dillon R.J."/>
            <person name="Bates P.A."/>
            <person name="Gatherer D."/>
        </authorList>
    </citation>
    <scope>NUCLEOTIDE SEQUENCE [LARGE SCALE GENOMIC DNA]</scope>
</reference>
<feature type="compositionally biased region" description="Polar residues" evidence="1">
    <location>
        <begin position="366"/>
        <end position="385"/>
    </location>
</feature>